<protein>
    <submittedName>
        <fullName evidence="1">Uncharacterized protein</fullName>
    </submittedName>
</protein>
<proteinExistence type="predicted"/>
<accession>A0A2X0QUU0</accession>
<reference evidence="1" key="1">
    <citation type="submission" date="2018-05" db="EMBL/GenBank/DDBJ databases">
        <authorList>
            <person name="Lanie J.A."/>
            <person name="Ng W.-L."/>
            <person name="Kazmierczak K.M."/>
            <person name="Andrzejewski T.M."/>
            <person name="Davidsen T.M."/>
            <person name="Wayne K.J."/>
            <person name="Tettelin H."/>
            <person name="Glass J.I."/>
            <person name="Rusch D."/>
            <person name="Podicherti R."/>
            <person name="Tsui H.-C.T."/>
            <person name="Winkler M.E."/>
        </authorList>
    </citation>
    <scope>NUCLEOTIDE SEQUENCE</scope>
    <source>
        <strain evidence="1">KNB</strain>
    </source>
</reference>
<dbReference type="AlphaFoldDB" id="A0A2X0QUU0"/>
<name>A0A2X0QUU0_9PROT</name>
<sequence length="153" mass="17099">MNDMVQFAATGEEATMGRILYAAGYKYQMRANAVAESRVRPGKLINHEYFAISLDGVILVRRGYAWDGASFIAIDDPGTIYASVFHDAGYQAIRLQLLDEVWRKELDRMYEALCIEGRVNPARAKAHYAALRIGGGYYNARPESDYPTRVAPG</sequence>
<evidence type="ECO:0000313" key="1">
    <source>
        <dbReference type="EMBL" id="SPS05550.1"/>
    </source>
</evidence>
<gene>
    <name evidence="1" type="ORF">NITFAB_1140</name>
</gene>
<organism evidence="1">
    <name type="scientific">Candidatus Nitrotoga fabula</name>
    <dbReference type="NCBI Taxonomy" id="2182327"/>
    <lineage>
        <taxon>Bacteria</taxon>
        <taxon>Pseudomonadati</taxon>
        <taxon>Pseudomonadota</taxon>
        <taxon>Betaproteobacteria</taxon>
        <taxon>Nitrosomonadales</taxon>
        <taxon>Gallionellaceae</taxon>
        <taxon>Candidatus Nitrotoga</taxon>
    </lineage>
</organism>
<dbReference type="EMBL" id="LS423452">
    <property type="protein sequence ID" value="SPS05550.1"/>
    <property type="molecule type" value="Genomic_DNA"/>
</dbReference>